<evidence type="ECO:0000256" key="2">
    <source>
        <dbReference type="ARBA" id="ARBA00022679"/>
    </source>
</evidence>
<dbReference type="CDD" id="cd02440">
    <property type="entry name" value="AdoMet_MTases"/>
    <property type="match status" value="1"/>
</dbReference>
<protein>
    <submittedName>
        <fullName evidence="3">Class I SAM-dependent methyltransferase</fullName>
    </submittedName>
</protein>
<name>A0A2U2BP82_ALCFA</name>
<dbReference type="Pfam" id="PF13649">
    <property type="entry name" value="Methyltransf_25"/>
    <property type="match status" value="1"/>
</dbReference>
<dbReference type="GO" id="GO:0032259">
    <property type="term" value="P:methylation"/>
    <property type="evidence" value="ECO:0007669"/>
    <property type="project" value="UniProtKB-KW"/>
</dbReference>
<dbReference type="Gene3D" id="3.40.50.150">
    <property type="entry name" value="Vaccinia Virus protein VP39"/>
    <property type="match status" value="1"/>
</dbReference>
<comment type="caution">
    <text evidence="3">The sequence shown here is derived from an EMBL/GenBank/DDBJ whole genome shotgun (WGS) entry which is preliminary data.</text>
</comment>
<dbReference type="EMBL" id="QEXO01000001">
    <property type="protein sequence ID" value="PWE15824.1"/>
    <property type="molecule type" value="Genomic_DNA"/>
</dbReference>
<reference evidence="3 4" key="2">
    <citation type="submission" date="2018-05" db="EMBL/GenBank/DDBJ databases">
        <authorList>
            <person name="Lanie J.A."/>
            <person name="Ng W.-L."/>
            <person name="Kazmierczak K.M."/>
            <person name="Andrzejewski T.M."/>
            <person name="Davidsen T.M."/>
            <person name="Wayne K.J."/>
            <person name="Tettelin H."/>
            <person name="Glass J.I."/>
            <person name="Rusch D."/>
            <person name="Podicherti R."/>
            <person name="Tsui H.-C.T."/>
            <person name="Winkler M.E."/>
        </authorList>
    </citation>
    <scope>NUCLEOTIDE SEQUENCE [LARGE SCALE GENOMIC DNA]</scope>
    <source>
        <strain evidence="3 4">YBY</strain>
    </source>
</reference>
<gene>
    <name evidence="3" type="ORF">DF183_03600</name>
</gene>
<dbReference type="OrthoDB" id="9804312at2"/>
<sequence length="195" mass="22401">MYSDPWLDRWLPLIAQREISSPVLEIGCGFGDDTLTLTRAGWKVMAFDLSPECVETAQQRAPEAQIECRDTRGPWPEAANNLELILASLSLHYFPWDETRTIVRRIWNSLRPGGLFLCRLNSTEDVNFGAGQGELIEANFYRDQGNCKRFFDQASVDQLFGAEWHRISVQHMTSHKYIKQKAMWELVLEKGPLPD</sequence>
<dbReference type="PANTHER" id="PTHR43861:SF1">
    <property type="entry name" value="TRANS-ACONITATE 2-METHYLTRANSFERASE"/>
    <property type="match status" value="1"/>
</dbReference>
<evidence type="ECO:0000313" key="3">
    <source>
        <dbReference type="EMBL" id="PWE15824.1"/>
    </source>
</evidence>
<organism evidence="3 4">
    <name type="scientific">Alcaligenes faecalis</name>
    <dbReference type="NCBI Taxonomy" id="511"/>
    <lineage>
        <taxon>Bacteria</taxon>
        <taxon>Pseudomonadati</taxon>
        <taxon>Pseudomonadota</taxon>
        <taxon>Betaproteobacteria</taxon>
        <taxon>Burkholderiales</taxon>
        <taxon>Alcaligenaceae</taxon>
        <taxon>Alcaligenes</taxon>
    </lineage>
</organism>
<evidence type="ECO:0000256" key="1">
    <source>
        <dbReference type="ARBA" id="ARBA00022603"/>
    </source>
</evidence>
<keyword evidence="1 3" id="KW-0489">Methyltransferase</keyword>
<dbReference type="PANTHER" id="PTHR43861">
    <property type="entry name" value="TRANS-ACONITATE 2-METHYLTRANSFERASE-RELATED"/>
    <property type="match status" value="1"/>
</dbReference>
<dbReference type="STRING" id="511.UZ73_01500"/>
<reference evidence="3 4" key="1">
    <citation type="submission" date="2018-05" db="EMBL/GenBank/DDBJ databases">
        <title>Genome Sequence of an Efficient Indole-Degrading Bacterium, Alcaligenes sp.YBY.</title>
        <authorList>
            <person name="Yang B."/>
        </authorList>
    </citation>
    <scope>NUCLEOTIDE SEQUENCE [LARGE SCALE GENOMIC DNA]</scope>
    <source>
        <strain evidence="3 4">YBY</strain>
    </source>
</reference>
<dbReference type="RefSeq" id="WP_042481225.1">
    <property type="nucleotide sequence ID" value="NZ_CP021079.1"/>
</dbReference>
<accession>A0A2U2BP82</accession>
<dbReference type="InterPro" id="IPR029063">
    <property type="entry name" value="SAM-dependent_MTases_sf"/>
</dbReference>
<evidence type="ECO:0000313" key="4">
    <source>
        <dbReference type="Proteomes" id="UP000245216"/>
    </source>
</evidence>
<dbReference type="AlphaFoldDB" id="A0A2U2BP82"/>
<proteinExistence type="predicted"/>
<keyword evidence="2 3" id="KW-0808">Transferase</keyword>
<dbReference type="GO" id="GO:0008168">
    <property type="term" value="F:methyltransferase activity"/>
    <property type="evidence" value="ECO:0007669"/>
    <property type="project" value="UniProtKB-KW"/>
</dbReference>
<dbReference type="InterPro" id="IPR041698">
    <property type="entry name" value="Methyltransf_25"/>
</dbReference>
<dbReference type="Proteomes" id="UP000245216">
    <property type="component" value="Unassembled WGS sequence"/>
</dbReference>
<dbReference type="SUPFAM" id="SSF53335">
    <property type="entry name" value="S-adenosyl-L-methionine-dependent methyltransferases"/>
    <property type="match status" value="1"/>
</dbReference>